<sequence>MLALPRFGHESIKSFFDDARADCGYLALNYHIEQTRLQLWDECTPRDKPEYLKALIVRILGETRKLNEEANSLIFKSNIDLPTLPELDLDDNLAPNRALPAALSKKITKPKSRLRWTVRGKSEFQEVVTKLRKLVSDLHELNVHSGESQLPGKVLPPQVLAPPNNPKLLQILSNPQNQMDRTLALSAQAKSLHQKLEHGPASSATTISDRQLEFRKGSSVTATFFHPNGHILPVWVEWNHFDSGPHSDRYSALIKSLGYVLERVGQPELCLPPFYGVYDDLKFETEHGFKRMGFVFGLPQSDPSVQLCYESNLQLYPPRSLKALIKEGKSARIPLLGDRFRLAYRLANAFSLFHAAGWLDKGMHSDNIMFLHQANGLGVTVSEPFITGFQYSRPQGVVSLWWTQLRTGGKSN</sequence>
<keyword evidence="2" id="KW-0808">Transferase</keyword>
<evidence type="ECO:0000313" key="3">
    <source>
        <dbReference type="Proteomes" id="UP000465220"/>
    </source>
</evidence>
<dbReference type="Gene3D" id="1.20.120.1020">
    <property type="entry name" value="Prion-inhibition and propagation, HeLo domain"/>
    <property type="match status" value="1"/>
</dbReference>
<dbReference type="PANTHER" id="PTHR37542:SF3">
    <property type="entry name" value="PRION-INHIBITION AND PROPAGATION HELO DOMAIN-CONTAINING PROTEIN"/>
    <property type="match status" value="1"/>
</dbReference>
<dbReference type="EMBL" id="BLKI01000005">
    <property type="protein sequence ID" value="GFF64961.1"/>
    <property type="molecule type" value="Genomic_DNA"/>
</dbReference>
<gene>
    <name evidence="2" type="ORF">IFM60648_01447</name>
</gene>
<dbReference type="PANTHER" id="PTHR37542">
    <property type="entry name" value="HELO DOMAIN-CONTAINING PROTEIN-RELATED"/>
    <property type="match status" value="1"/>
</dbReference>
<dbReference type="Pfam" id="PF14479">
    <property type="entry name" value="HeLo"/>
    <property type="match status" value="1"/>
</dbReference>
<feature type="domain" description="Prion-inhibition and propagation HeLo" evidence="1">
    <location>
        <begin position="21"/>
        <end position="145"/>
    </location>
</feature>
<name>A0ABQ0ZUV4_ASPLE</name>
<accession>A0ABQ0ZUV4</accession>
<dbReference type="Proteomes" id="UP000465220">
    <property type="component" value="Unassembled WGS sequence"/>
</dbReference>
<reference evidence="2 3" key="1">
    <citation type="submission" date="2020-01" db="EMBL/GenBank/DDBJ databases">
        <title>Draft genome sequence of Aspergillus lentulus IFM 60648.</title>
        <authorList>
            <person name="Takahashi H."/>
            <person name="Yaguchi T."/>
        </authorList>
    </citation>
    <scope>NUCLEOTIDE SEQUENCE [LARGE SCALE GENOMIC DNA]</scope>
    <source>
        <strain evidence="2 3">IFM 60648</strain>
    </source>
</reference>
<proteinExistence type="predicted"/>
<evidence type="ECO:0000313" key="2">
    <source>
        <dbReference type="EMBL" id="GFF64961.1"/>
    </source>
</evidence>
<dbReference type="InterPro" id="IPR038305">
    <property type="entry name" value="HeLo_sf"/>
</dbReference>
<evidence type="ECO:0000259" key="1">
    <source>
        <dbReference type="Pfam" id="PF14479"/>
    </source>
</evidence>
<keyword evidence="3" id="KW-1185">Reference proteome</keyword>
<organism evidence="2 3">
    <name type="scientific">Aspergillus lentulus</name>
    <dbReference type="NCBI Taxonomy" id="293939"/>
    <lineage>
        <taxon>Eukaryota</taxon>
        <taxon>Fungi</taxon>
        <taxon>Dikarya</taxon>
        <taxon>Ascomycota</taxon>
        <taxon>Pezizomycotina</taxon>
        <taxon>Eurotiomycetes</taxon>
        <taxon>Eurotiomycetidae</taxon>
        <taxon>Eurotiales</taxon>
        <taxon>Aspergillaceae</taxon>
        <taxon>Aspergillus</taxon>
        <taxon>Aspergillus subgen. Fumigati</taxon>
    </lineage>
</organism>
<keyword evidence="2" id="KW-0418">Kinase</keyword>
<dbReference type="InterPro" id="IPR029498">
    <property type="entry name" value="HeLo_dom"/>
</dbReference>
<dbReference type="GO" id="GO:0016301">
    <property type="term" value="F:kinase activity"/>
    <property type="evidence" value="ECO:0007669"/>
    <property type="project" value="UniProtKB-KW"/>
</dbReference>
<protein>
    <submittedName>
        <fullName evidence="2">Protein kinase</fullName>
    </submittedName>
</protein>
<comment type="caution">
    <text evidence="2">The sequence shown here is derived from an EMBL/GenBank/DDBJ whole genome shotgun (WGS) entry which is preliminary data.</text>
</comment>